<evidence type="ECO:0000256" key="5">
    <source>
        <dbReference type="RuleBase" id="RU361157"/>
    </source>
</evidence>
<dbReference type="GO" id="GO:0140359">
    <property type="term" value="F:ABC-type transporter activity"/>
    <property type="evidence" value="ECO:0007669"/>
    <property type="project" value="InterPro"/>
</dbReference>
<dbReference type="InterPro" id="IPR013525">
    <property type="entry name" value="ABC2_TM"/>
</dbReference>
<dbReference type="InterPro" id="IPR000412">
    <property type="entry name" value="ABC_2_transport"/>
</dbReference>
<accession>A0A4R1YQN5</accession>
<keyword evidence="5" id="KW-1003">Cell membrane</keyword>
<gene>
    <name evidence="7" type="ORF">EV216_11919</name>
</gene>
<organism evidence="7 8">
    <name type="scientific">Rhodovulum steppense</name>
    <dbReference type="NCBI Taxonomy" id="540251"/>
    <lineage>
        <taxon>Bacteria</taxon>
        <taxon>Pseudomonadati</taxon>
        <taxon>Pseudomonadota</taxon>
        <taxon>Alphaproteobacteria</taxon>
        <taxon>Rhodobacterales</taxon>
        <taxon>Paracoccaceae</taxon>
        <taxon>Rhodovulum</taxon>
    </lineage>
</organism>
<feature type="transmembrane region" description="Helical" evidence="5">
    <location>
        <begin position="246"/>
        <end position="267"/>
    </location>
</feature>
<dbReference type="AlphaFoldDB" id="A0A4R1YQN5"/>
<comment type="caution">
    <text evidence="7">The sequence shown here is derived from an EMBL/GenBank/DDBJ whole genome shotgun (WGS) entry which is preliminary data.</text>
</comment>
<keyword evidence="4 5" id="KW-0472">Membrane</keyword>
<keyword evidence="2 5" id="KW-0812">Transmembrane</keyword>
<evidence type="ECO:0000256" key="3">
    <source>
        <dbReference type="ARBA" id="ARBA00022989"/>
    </source>
</evidence>
<reference evidence="7 8" key="1">
    <citation type="submission" date="2019-03" db="EMBL/GenBank/DDBJ databases">
        <title>Genomic Encyclopedia of Type Strains, Phase IV (KMG-IV): sequencing the most valuable type-strain genomes for metagenomic binning, comparative biology and taxonomic classification.</title>
        <authorList>
            <person name="Goeker M."/>
        </authorList>
    </citation>
    <scope>NUCLEOTIDE SEQUENCE [LARGE SCALE GENOMIC DNA]</scope>
    <source>
        <strain evidence="7 8">DSM 21153</strain>
    </source>
</reference>
<feature type="transmembrane region" description="Helical" evidence="5">
    <location>
        <begin position="40"/>
        <end position="65"/>
    </location>
</feature>
<dbReference type="PROSITE" id="PS51012">
    <property type="entry name" value="ABC_TM2"/>
    <property type="match status" value="1"/>
</dbReference>
<evidence type="ECO:0000313" key="8">
    <source>
        <dbReference type="Proteomes" id="UP000295277"/>
    </source>
</evidence>
<keyword evidence="8" id="KW-1185">Reference proteome</keyword>
<evidence type="ECO:0000256" key="2">
    <source>
        <dbReference type="ARBA" id="ARBA00022692"/>
    </source>
</evidence>
<feature type="transmembrane region" description="Helical" evidence="5">
    <location>
        <begin position="125"/>
        <end position="153"/>
    </location>
</feature>
<evidence type="ECO:0000259" key="6">
    <source>
        <dbReference type="PROSITE" id="PS51012"/>
    </source>
</evidence>
<comment type="similarity">
    <text evidence="5">Belongs to the ABC-2 integral membrane protein family.</text>
</comment>
<evidence type="ECO:0000256" key="4">
    <source>
        <dbReference type="ARBA" id="ARBA00023136"/>
    </source>
</evidence>
<keyword evidence="3 5" id="KW-1133">Transmembrane helix</keyword>
<feature type="domain" description="ABC transmembrane type-2" evidence="6">
    <location>
        <begin position="41"/>
        <end position="270"/>
    </location>
</feature>
<evidence type="ECO:0000313" key="7">
    <source>
        <dbReference type="EMBL" id="TCM80977.1"/>
    </source>
</evidence>
<dbReference type="Proteomes" id="UP000295277">
    <property type="component" value="Unassembled WGS sequence"/>
</dbReference>
<feature type="transmembrane region" description="Helical" evidence="5">
    <location>
        <begin position="77"/>
        <end position="96"/>
    </location>
</feature>
<dbReference type="EMBL" id="SLVM01000019">
    <property type="protein sequence ID" value="TCM80977.1"/>
    <property type="molecule type" value="Genomic_DNA"/>
</dbReference>
<evidence type="ECO:0000256" key="1">
    <source>
        <dbReference type="ARBA" id="ARBA00004141"/>
    </source>
</evidence>
<feature type="transmembrane region" description="Helical" evidence="5">
    <location>
        <begin position="190"/>
        <end position="210"/>
    </location>
</feature>
<protein>
    <recommendedName>
        <fullName evidence="5">Transport permease protein</fullName>
    </recommendedName>
</protein>
<dbReference type="PIRSF" id="PIRSF006648">
    <property type="entry name" value="DrrB"/>
    <property type="match status" value="1"/>
</dbReference>
<dbReference type="InterPro" id="IPR052522">
    <property type="entry name" value="ABC-2_transport_permease"/>
</dbReference>
<dbReference type="Pfam" id="PF01061">
    <property type="entry name" value="ABC2_membrane"/>
    <property type="match status" value="1"/>
</dbReference>
<dbReference type="InterPro" id="IPR047817">
    <property type="entry name" value="ABC2_TM_bact-type"/>
</dbReference>
<sequence length="275" mass="29575">MDATGMDKANAAAGMGTRRFGRVNWLGLWTLSEREIMRFVLVWSQTLAAPLATAALFLGVFALAIGPDRETVMGVPFIHFLAPGILMMTVIQNAFANTSSSILISKVQGNIVDTLMPPLSPLELLLGYTAGGVVRGLLVALLVAVPMLLVLGIGLAHPLWALVFVLLGSALLSGLGIVAAIFANKFDQMAAITNFIVTPLSFLSGTFYSIERLPQTMQTVTHFNPVFYLIDGVRYGIIGQSDSSPWLGLAVCSAVTAAVMALCWYWFRTGYRMKA</sequence>
<dbReference type="GO" id="GO:0043190">
    <property type="term" value="C:ATP-binding cassette (ABC) transporter complex"/>
    <property type="evidence" value="ECO:0007669"/>
    <property type="project" value="InterPro"/>
</dbReference>
<keyword evidence="5" id="KW-0813">Transport</keyword>
<comment type="subcellular location">
    <subcellularLocation>
        <location evidence="5">Cell inner membrane</location>
        <topology evidence="5">Multi-pass membrane protein</topology>
    </subcellularLocation>
    <subcellularLocation>
        <location evidence="1">Membrane</location>
        <topology evidence="1">Multi-pass membrane protein</topology>
    </subcellularLocation>
</comment>
<dbReference type="PANTHER" id="PTHR43332">
    <property type="entry name" value="INNER MEMBRANE TRANSPORT PERMEASE YADH-RELATED"/>
    <property type="match status" value="1"/>
</dbReference>
<feature type="transmembrane region" description="Helical" evidence="5">
    <location>
        <begin position="159"/>
        <end position="183"/>
    </location>
</feature>
<name>A0A4R1YQN5_9RHOB</name>
<dbReference type="PRINTS" id="PR00164">
    <property type="entry name" value="ABC2TRNSPORT"/>
</dbReference>
<dbReference type="PANTHER" id="PTHR43332:SF2">
    <property type="entry name" value="INNER MEMBRANE TRANSPORT PERMEASE YADH"/>
    <property type="match status" value="1"/>
</dbReference>
<proteinExistence type="inferred from homology"/>